<name>A0A1W6Z151_9BORD</name>
<gene>
    <name evidence="1" type="ORF">CAL13_12680</name>
</gene>
<evidence type="ECO:0000313" key="2">
    <source>
        <dbReference type="Proteomes" id="UP000194139"/>
    </source>
</evidence>
<organism evidence="1 2">
    <name type="scientific">Bordetella genomosp. 9</name>
    <dbReference type="NCBI Taxonomy" id="1416803"/>
    <lineage>
        <taxon>Bacteria</taxon>
        <taxon>Pseudomonadati</taxon>
        <taxon>Pseudomonadota</taxon>
        <taxon>Betaproteobacteria</taxon>
        <taxon>Burkholderiales</taxon>
        <taxon>Alcaligenaceae</taxon>
        <taxon>Bordetella</taxon>
    </lineage>
</organism>
<proteinExistence type="predicted"/>
<evidence type="ECO:0000313" key="1">
    <source>
        <dbReference type="EMBL" id="ARP86971.1"/>
    </source>
</evidence>
<accession>A0A1W6Z151</accession>
<keyword evidence="2" id="KW-1185">Reference proteome</keyword>
<reference evidence="1 2" key="1">
    <citation type="submission" date="2017-05" db="EMBL/GenBank/DDBJ databases">
        <title>Complete and WGS of Bordetella genogroups.</title>
        <authorList>
            <person name="Spilker T."/>
            <person name="LiPuma J."/>
        </authorList>
    </citation>
    <scope>NUCLEOTIDE SEQUENCE [LARGE SCALE GENOMIC DNA]</scope>
    <source>
        <strain evidence="1 2">AU17164</strain>
    </source>
</reference>
<dbReference type="InterPro" id="IPR029063">
    <property type="entry name" value="SAM-dependent_MTases_sf"/>
</dbReference>
<evidence type="ECO:0008006" key="3">
    <source>
        <dbReference type="Google" id="ProtNLM"/>
    </source>
</evidence>
<dbReference type="EMBL" id="CP021109">
    <property type="protein sequence ID" value="ARP86971.1"/>
    <property type="molecule type" value="Genomic_DNA"/>
</dbReference>
<dbReference type="Gene3D" id="3.40.50.150">
    <property type="entry name" value="Vaccinia Virus protein VP39"/>
    <property type="match status" value="1"/>
</dbReference>
<protein>
    <recommendedName>
        <fullName evidence="3">Methyltransferase domain-containing protein</fullName>
    </recommendedName>
</protein>
<dbReference type="SUPFAM" id="SSF53335">
    <property type="entry name" value="S-adenosyl-L-methionine-dependent methyltransferases"/>
    <property type="match status" value="1"/>
</dbReference>
<dbReference type="RefSeq" id="WP_086072576.1">
    <property type="nucleotide sequence ID" value="NZ_CP021109.1"/>
</dbReference>
<dbReference type="Proteomes" id="UP000194139">
    <property type="component" value="Chromosome"/>
</dbReference>
<sequence length="255" mass="28543">MISDTAHELRHLYARTSKHSGYQLVHPIVAPILGAVEPPSIQRYEDARERYFLNKVSFVGKAVADVGGNTGYFSFMALANGAARVDYVEGNRDHATFVQSAARATGHLPALKVHDRYVNLERESLPSHVDVLLLLNVLHHIGDDYGGDVFDAVAARSHIGAALRRLQGQCAQIIFQLGFNWQGDRRKPLFDTGTKAEMIDFIRKECGNTWKIQHVGIAERLPEGIVYRDADQRNIVRDDRLGEFLNRPIFILGAD</sequence>
<dbReference type="AlphaFoldDB" id="A0A1W6Z151"/>